<dbReference type="GO" id="GO:0005737">
    <property type="term" value="C:cytoplasm"/>
    <property type="evidence" value="ECO:0007669"/>
    <property type="project" value="UniProtKB-SubCell"/>
</dbReference>
<dbReference type="Gene3D" id="3.50.7.10">
    <property type="entry name" value="GroEL"/>
    <property type="match status" value="1"/>
</dbReference>
<evidence type="ECO:0000256" key="6">
    <source>
        <dbReference type="ARBA" id="ARBA00023186"/>
    </source>
</evidence>
<gene>
    <name evidence="8" type="primary">tcpZ</name>
    <name evidence="8" type="ORF">CPARA_1gp157</name>
</gene>
<comment type="subcellular location">
    <subcellularLocation>
        <location evidence="1">Cytoplasm</location>
    </subcellularLocation>
</comment>
<dbReference type="PRINTS" id="PR00304">
    <property type="entry name" value="TCOMPLEXTCP1"/>
</dbReference>
<dbReference type="PANTHER" id="PTHR11353">
    <property type="entry name" value="CHAPERONIN"/>
    <property type="match status" value="1"/>
</dbReference>
<evidence type="ECO:0000256" key="2">
    <source>
        <dbReference type="ARBA" id="ARBA00008020"/>
    </source>
</evidence>
<keyword evidence="6 7" id="KW-0143">Chaperone</keyword>
<dbReference type="SUPFAM" id="SSF48592">
    <property type="entry name" value="GroEL equatorial domain-like"/>
    <property type="match status" value="1"/>
</dbReference>
<keyword evidence="3" id="KW-0963">Cytoplasm</keyword>
<keyword evidence="4 7" id="KW-0547">Nucleotide-binding</keyword>
<comment type="similarity">
    <text evidence="2 7">Belongs to the TCP-1 chaperonin family.</text>
</comment>
<geneLocation type="nucleomorph" evidence="8"/>
<sequence>MEQNAGNWDYEDASYANALSLNICTSATKGLEEIIKPNFGSCGTLKMLVSSLNDIKITKDGFILLKEMQIQNPVASLIAKSVCIQHYKMGDGATSIIIVIGNLFSQIEKYIERGIHPQILQQGIDVAKRKLEKWLPSQIIKLKLKRNNLILLAKSILSTKLRKKFVFKMATILSDALLTIYREKEEIDTEIIEIMPMDNQTEMESRFIKGIVLDHGSRHMKMPTILNNVFILLCNISLEYEKSEFDSEFVFNSENQQEKMFIKEREYIDRKVKKIIQLKRFVCKNEKRGFLVINQKGIDASALDLFSREKILAVRRAKRKNMERISLMCSATPVNSVEDIKPEVLGYAGLVYEQSIDEEKYTFIENVSNPFSGTILVKGKNLLLKQQIKSTIKNTLTALKNFIKDKCALIGGGKVEISAYKCLIKYSETIRGRKKFGIIALAKGIIGIPKTLSENSGEDPYEYFAKINQISKNNLHLNTKYTKILDCFSTKRKIYDIACTTVSSIMLIDEILLGKGLN</sequence>
<keyword evidence="8" id="KW-0542">Nucleomorph</keyword>
<evidence type="ECO:0000256" key="7">
    <source>
        <dbReference type="RuleBase" id="RU004187"/>
    </source>
</evidence>
<keyword evidence="5 7" id="KW-0067">ATP-binding</keyword>
<dbReference type="GeneID" id="10447047"/>
<dbReference type="InterPro" id="IPR002423">
    <property type="entry name" value="Cpn60/GroEL/TCP-1"/>
</dbReference>
<dbReference type="AlphaFoldDB" id="F2HHL9"/>
<dbReference type="Gene3D" id="3.30.260.10">
    <property type="entry name" value="TCP-1-like chaperonin intermediate domain"/>
    <property type="match status" value="1"/>
</dbReference>
<name>F2HHL9_9CRYP</name>
<dbReference type="SUPFAM" id="SSF52029">
    <property type="entry name" value="GroEL apical domain-like"/>
    <property type="match status" value="1"/>
</dbReference>
<dbReference type="Proteomes" id="UP000243423">
    <property type="component" value="Nucleomorph 1"/>
</dbReference>
<evidence type="ECO:0000256" key="3">
    <source>
        <dbReference type="ARBA" id="ARBA00022490"/>
    </source>
</evidence>
<dbReference type="Gene3D" id="1.10.560.10">
    <property type="entry name" value="GroEL-like equatorial domain"/>
    <property type="match status" value="1"/>
</dbReference>
<evidence type="ECO:0000256" key="4">
    <source>
        <dbReference type="ARBA" id="ARBA00022741"/>
    </source>
</evidence>
<proteinExistence type="inferred from homology"/>
<accession>F2HHL9</accession>
<evidence type="ECO:0000256" key="1">
    <source>
        <dbReference type="ARBA" id="ARBA00004496"/>
    </source>
</evidence>
<dbReference type="Pfam" id="PF00118">
    <property type="entry name" value="Cpn60_TCP1"/>
    <property type="match status" value="1"/>
</dbReference>
<dbReference type="GO" id="GO:0140662">
    <property type="term" value="F:ATP-dependent protein folding chaperone"/>
    <property type="evidence" value="ECO:0007669"/>
    <property type="project" value="InterPro"/>
</dbReference>
<dbReference type="InterPro" id="IPR017998">
    <property type="entry name" value="Chaperone_TCP-1"/>
</dbReference>
<protein>
    <submittedName>
        <fullName evidence="8">T-complex protein 1, zeta SU</fullName>
    </submittedName>
</protein>
<evidence type="ECO:0000313" key="8">
    <source>
        <dbReference type="EMBL" id="AEA38815.1"/>
    </source>
</evidence>
<dbReference type="EMBL" id="CP002172">
    <property type="protein sequence ID" value="AEA38815.1"/>
    <property type="molecule type" value="Genomic_DNA"/>
</dbReference>
<dbReference type="InterPro" id="IPR027409">
    <property type="entry name" value="GroEL-like_apical_dom_sf"/>
</dbReference>
<dbReference type="InterPro" id="IPR027410">
    <property type="entry name" value="TCP-1-like_intermed_sf"/>
</dbReference>
<organism evidence="8 9">
    <name type="scientific">Cryptomonas paramaecium</name>
    <dbReference type="NCBI Taxonomy" id="2898"/>
    <lineage>
        <taxon>Eukaryota</taxon>
        <taxon>Cryptophyceae</taxon>
        <taxon>Cryptomonadales</taxon>
        <taxon>Cryptomonadaceae</taxon>
        <taxon>Cryptomonas</taxon>
    </lineage>
</organism>
<dbReference type="RefSeq" id="XP_003239713.1">
    <property type="nucleotide sequence ID" value="XM_003239665.1"/>
</dbReference>
<evidence type="ECO:0000313" key="9">
    <source>
        <dbReference type="Proteomes" id="UP000243423"/>
    </source>
</evidence>
<dbReference type="SUPFAM" id="SSF54849">
    <property type="entry name" value="GroEL-intermediate domain like"/>
    <property type="match status" value="1"/>
</dbReference>
<reference evidence="8 9" key="1">
    <citation type="journal article" date="2011" name="Genome Biol. Evol.">
        <title>Complete nucleomorph genome sequence of the nonphotosynthetic alga Cryptomonas paramecium reveals a core nucleomorph gene set.</title>
        <authorList>
            <person name="Tanifuji G."/>
            <person name="Onodera N.T."/>
            <person name="Wheeler T.J."/>
            <person name="Dlutek M."/>
            <person name="Donaher N."/>
            <person name="Archibald J.M."/>
        </authorList>
    </citation>
    <scope>NUCLEOTIDE SEQUENCE [LARGE SCALE GENOMIC DNA]</scope>
    <source>
        <strain evidence="8 9">CCAP977/2A</strain>
    </source>
</reference>
<dbReference type="FunFam" id="3.50.7.10:FF:000004">
    <property type="entry name" value="T-complex protein 1 subunit zeta"/>
    <property type="match status" value="1"/>
</dbReference>
<evidence type="ECO:0000256" key="5">
    <source>
        <dbReference type="ARBA" id="ARBA00022840"/>
    </source>
</evidence>
<dbReference type="InterPro" id="IPR027413">
    <property type="entry name" value="GROEL-like_equatorial_sf"/>
</dbReference>
<dbReference type="GO" id="GO:0005524">
    <property type="term" value="F:ATP binding"/>
    <property type="evidence" value="ECO:0007669"/>
    <property type="project" value="UniProtKB-KW"/>
</dbReference>